<organism evidence="9 10">
    <name type="scientific">Batrachochytrium salamandrivorans</name>
    <dbReference type="NCBI Taxonomy" id="1357716"/>
    <lineage>
        <taxon>Eukaryota</taxon>
        <taxon>Fungi</taxon>
        <taxon>Fungi incertae sedis</taxon>
        <taxon>Chytridiomycota</taxon>
        <taxon>Chytridiomycota incertae sedis</taxon>
        <taxon>Chytridiomycetes</taxon>
        <taxon>Rhizophydiales</taxon>
        <taxon>Rhizophydiales incertae sedis</taxon>
        <taxon>Batrachochytrium</taxon>
    </lineage>
</organism>
<feature type="binding site" evidence="8">
    <location>
        <position position="151"/>
    </location>
    <ligand>
        <name>Fe cation</name>
        <dbReference type="ChEBI" id="CHEBI:24875"/>
        <label>2</label>
    </ligand>
</feature>
<comment type="similarity">
    <text evidence="8">Belongs to the COQ7 family.</text>
</comment>
<sequence length="227" mass="25231">MSWIRSLGTTTALGGQSILGTAKTIRYYHATLTLCNEAAALQPTPRNRLTKEQKERVDALLRVDQAGEVGANYIYMGQVAVLGRDPELRRVIEHMWEQEKTHLRVFDSILAENRVRPSVLRPLWEVAGFVVGAGTALIGKEAAMACTEAVETVIGEHYNNQIRELVQLEPDVEIAKLTEVIKQFRDDELEHLETALDYDAKKAPVYPLLTSAIKTGCGAAIWVASKF</sequence>
<comment type="catalytic activity">
    <reaction evidence="8">
        <text>a 5-methoxy-2-methyl-3-(all-trans-polyprenyl)benzene-1,4-diol + AH2 + O2 = a 3-demethylubiquinol + A + H2O</text>
        <dbReference type="Rhea" id="RHEA:50908"/>
        <dbReference type="Rhea" id="RHEA-COMP:10859"/>
        <dbReference type="Rhea" id="RHEA-COMP:10914"/>
        <dbReference type="ChEBI" id="CHEBI:13193"/>
        <dbReference type="ChEBI" id="CHEBI:15377"/>
        <dbReference type="ChEBI" id="CHEBI:15379"/>
        <dbReference type="ChEBI" id="CHEBI:17499"/>
        <dbReference type="ChEBI" id="CHEBI:84167"/>
        <dbReference type="ChEBI" id="CHEBI:84422"/>
        <dbReference type="EC" id="1.14.99.60"/>
    </reaction>
</comment>
<evidence type="ECO:0000256" key="1">
    <source>
        <dbReference type="ARBA" id="ARBA00004749"/>
    </source>
</evidence>
<feature type="binding site" evidence="8">
    <location>
        <position position="99"/>
    </location>
    <ligand>
        <name>Fe cation</name>
        <dbReference type="ChEBI" id="CHEBI:24875"/>
        <label>1</label>
    </ligand>
</feature>
<dbReference type="InterPro" id="IPR009078">
    <property type="entry name" value="Ferritin-like_SF"/>
</dbReference>
<evidence type="ECO:0000256" key="4">
    <source>
        <dbReference type="ARBA" id="ARBA00023002"/>
    </source>
</evidence>
<feature type="binding site" evidence="8">
    <location>
        <position position="68"/>
    </location>
    <ligand>
        <name>Fe cation</name>
        <dbReference type="ChEBI" id="CHEBI:24875"/>
        <label>1</label>
    </ligand>
</feature>
<comment type="caution">
    <text evidence="9">The sequence shown here is derived from an EMBL/GenBank/DDBJ whole genome shotgun (WGS) entry which is preliminary data.</text>
</comment>
<evidence type="ECO:0000256" key="2">
    <source>
        <dbReference type="ARBA" id="ARBA00022688"/>
    </source>
</evidence>
<comment type="cofactor">
    <cofactor evidence="8">
        <name>Fe cation</name>
        <dbReference type="ChEBI" id="CHEBI:24875"/>
    </cofactor>
    <text evidence="8">Binds 2 iron ions per subunit.</text>
</comment>
<keyword evidence="8" id="KW-0496">Mitochondrion</keyword>
<dbReference type="Pfam" id="PF03232">
    <property type="entry name" value="COQ7"/>
    <property type="match status" value="1"/>
</dbReference>
<keyword evidence="2 8" id="KW-0831">Ubiquinone biosynthesis</keyword>
<evidence type="ECO:0000256" key="7">
    <source>
        <dbReference type="ARBA" id="ARBA00023136"/>
    </source>
</evidence>
<feature type="binding site" evidence="8">
    <location>
        <position position="188"/>
    </location>
    <ligand>
        <name>Fe cation</name>
        <dbReference type="ChEBI" id="CHEBI:24875"/>
        <label>2</label>
    </ligand>
</feature>
<dbReference type="CDD" id="cd01042">
    <property type="entry name" value="DMQH"/>
    <property type="match status" value="1"/>
</dbReference>
<evidence type="ECO:0000256" key="8">
    <source>
        <dbReference type="HAMAP-Rule" id="MF_03194"/>
    </source>
</evidence>
<keyword evidence="5 8" id="KW-0408">Iron</keyword>
<proteinExistence type="inferred from homology"/>
<dbReference type="SUPFAM" id="SSF47240">
    <property type="entry name" value="Ferritin-like"/>
    <property type="match status" value="1"/>
</dbReference>
<dbReference type="HAMAP" id="MF_01658">
    <property type="entry name" value="COQ7"/>
    <property type="match status" value="1"/>
</dbReference>
<comment type="function">
    <text evidence="8">Catalyzes the hydroxylation of 2-polyprenyl-3-methyl-6-methoxy-1,4-benzoquinol (DMQH2) during ubiquinone biosynthesis. Has also a structural role in the COQ enzyme complex, stabilizing other COQ polypeptides.</text>
</comment>
<feature type="binding site" evidence="8">
    <location>
        <position position="99"/>
    </location>
    <ligand>
        <name>Fe cation</name>
        <dbReference type="ChEBI" id="CHEBI:24875"/>
        <label>2</label>
    </ligand>
</feature>
<dbReference type="InterPro" id="IPR011566">
    <property type="entry name" value="Ubq_synth_Coq7"/>
</dbReference>
<keyword evidence="6 8" id="KW-0503">Monooxygenase</keyword>
<evidence type="ECO:0000313" key="10">
    <source>
        <dbReference type="Proteomes" id="UP001648503"/>
    </source>
</evidence>
<keyword evidence="10" id="KW-1185">Reference proteome</keyword>
<dbReference type="Proteomes" id="UP001648503">
    <property type="component" value="Unassembled WGS sequence"/>
</dbReference>
<comment type="subunit">
    <text evidence="8">Component of a multi-subunit COQ enzyme complex, composed of at least COQ3, COQ4, COQ5, COQ6, COQ7 and COQ9.</text>
</comment>
<dbReference type="EC" id="1.14.99.60" evidence="8"/>
<keyword evidence="3 8" id="KW-0479">Metal-binding</keyword>
<feature type="binding site" evidence="8">
    <location>
        <position position="191"/>
    </location>
    <ligand>
        <name>Fe cation</name>
        <dbReference type="ChEBI" id="CHEBI:24875"/>
        <label>2</label>
    </ligand>
</feature>
<keyword evidence="7 8" id="KW-0472">Membrane</keyword>
<comment type="pathway">
    <text evidence="1 8">Cofactor biosynthesis; ubiquinone biosynthesis.</text>
</comment>
<accession>A0ABQ8F132</accession>
<evidence type="ECO:0000313" key="9">
    <source>
        <dbReference type="EMBL" id="KAH6590219.1"/>
    </source>
</evidence>
<feature type="binding site" evidence="8">
    <location>
        <position position="102"/>
    </location>
    <ligand>
        <name>Fe cation</name>
        <dbReference type="ChEBI" id="CHEBI:24875"/>
        <label>1</label>
    </ligand>
</feature>
<feature type="binding site" evidence="8">
    <location>
        <position position="188"/>
    </location>
    <ligand>
        <name>Fe cation</name>
        <dbReference type="ChEBI" id="CHEBI:24875"/>
        <label>1</label>
    </ligand>
</feature>
<evidence type="ECO:0000256" key="3">
    <source>
        <dbReference type="ARBA" id="ARBA00022723"/>
    </source>
</evidence>
<keyword evidence="4 8" id="KW-0560">Oxidoreductase</keyword>
<dbReference type="PANTHER" id="PTHR11237">
    <property type="entry name" value="COENZYME Q10 BIOSYNTHESIS PROTEIN 7"/>
    <property type="match status" value="1"/>
</dbReference>
<evidence type="ECO:0000256" key="5">
    <source>
        <dbReference type="ARBA" id="ARBA00023004"/>
    </source>
</evidence>
<evidence type="ECO:0000256" key="6">
    <source>
        <dbReference type="ARBA" id="ARBA00023033"/>
    </source>
</evidence>
<comment type="subcellular location">
    <subcellularLocation>
        <location evidence="8">Mitochondrion inner membrane</location>
        <topology evidence="8">Peripheral membrane protein</topology>
        <orientation evidence="8">Matrix side</orientation>
    </subcellularLocation>
</comment>
<gene>
    <name evidence="8" type="primary">COQ7</name>
    <name evidence="9" type="ORF">BASA50_009481</name>
</gene>
<keyword evidence="8" id="KW-0999">Mitochondrion inner membrane</keyword>
<dbReference type="PANTHER" id="PTHR11237:SF4">
    <property type="entry name" value="5-DEMETHOXYUBIQUINONE HYDROXYLASE, MITOCHONDRIAL"/>
    <property type="match status" value="1"/>
</dbReference>
<name>A0ABQ8F132_9FUNG</name>
<reference evidence="9 10" key="1">
    <citation type="submission" date="2021-02" db="EMBL/GenBank/DDBJ databases">
        <title>Variation within the Batrachochytrium salamandrivorans European outbreak.</title>
        <authorList>
            <person name="Kelly M."/>
            <person name="Pasmans F."/>
            <person name="Shea T.P."/>
            <person name="Munoz J.F."/>
            <person name="Carranza S."/>
            <person name="Cuomo C.A."/>
            <person name="Martel A."/>
        </authorList>
    </citation>
    <scope>NUCLEOTIDE SEQUENCE [LARGE SCALE GENOMIC DNA]</scope>
    <source>
        <strain evidence="9 10">AMFP18/2</strain>
    </source>
</reference>
<dbReference type="EMBL" id="JAFCIX010000435">
    <property type="protein sequence ID" value="KAH6590219.1"/>
    <property type="molecule type" value="Genomic_DNA"/>
</dbReference>
<protein>
    <recommendedName>
        <fullName evidence="8">5-demethoxyubiquinone hydroxylase, mitochondrial</fullName>
        <shortName evidence="8">DMQ hydroxylase</shortName>
        <ecNumber evidence="8">1.14.99.60</ecNumber>
    </recommendedName>
    <alternativeName>
        <fullName evidence="8">Ubiquinone biosynthesis monooxygenase COQ7</fullName>
    </alternativeName>
</protein>